<evidence type="ECO:0000313" key="2">
    <source>
        <dbReference type="EMBL" id="KAK3365353.1"/>
    </source>
</evidence>
<gene>
    <name evidence="2" type="ORF">B0T24DRAFT_639971</name>
</gene>
<reference evidence="2" key="1">
    <citation type="journal article" date="2023" name="Mol. Phylogenet. Evol.">
        <title>Genome-scale phylogeny and comparative genomics of the fungal order Sordariales.</title>
        <authorList>
            <person name="Hensen N."/>
            <person name="Bonometti L."/>
            <person name="Westerberg I."/>
            <person name="Brannstrom I.O."/>
            <person name="Guillou S."/>
            <person name="Cros-Aarteil S."/>
            <person name="Calhoun S."/>
            <person name="Haridas S."/>
            <person name="Kuo A."/>
            <person name="Mondo S."/>
            <person name="Pangilinan J."/>
            <person name="Riley R."/>
            <person name="LaButti K."/>
            <person name="Andreopoulos B."/>
            <person name="Lipzen A."/>
            <person name="Chen C."/>
            <person name="Yan M."/>
            <person name="Daum C."/>
            <person name="Ng V."/>
            <person name="Clum A."/>
            <person name="Steindorff A."/>
            <person name="Ohm R.A."/>
            <person name="Martin F."/>
            <person name="Silar P."/>
            <person name="Natvig D.O."/>
            <person name="Lalanne C."/>
            <person name="Gautier V."/>
            <person name="Ament-Velasquez S.L."/>
            <person name="Kruys A."/>
            <person name="Hutchinson M.I."/>
            <person name="Powell A.J."/>
            <person name="Barry K."/>
            <person name="Miller A.N."/>
            <person name="Grigoriev I.V."/>
            <person name="Debuchy R."/>
            <person name="Gladieux P."/>
            <person name="Hiltunen Thoren M."/>
            <person name="Johannesson H."/>
        </authorList>
    </citation>
    <scope>NUCLEOTIDE SEQUENCE</scope>
    <source>
        <strain evidence="2">CBS 958.72</strain>
    </source>
</reference>
<protein>
    <recommendedName>
        <fullName evidence="4">Zn(2)-C6 fungal-type domain-containing protein</fullName>
    </recommendedName>
</protein>
<accession>A0AAE0N077</accession>
<sequence length="87" mass="9580">MSRPLPYPHQLSAISPQVPYGPRHGTAPTLSLPTTQPYSAPAQQTRPETLRQPSPKPLRKTKGHVAPACVPCTKAHRRCDGIYYIPN</sequence>
<reference evidence="2" key="2">
    <citation type="submission" date="2023-06" db="EMBL/GenBank/DDBJ databases">
        <authorList>
            <consortium name="Lawrence Berkeley National Laboratory"/>
            <person name="Haridas S."/>
            <person name="Hensen N."/>
            <person name="Bonometti L."/>
            <person name="Westerberg I."/>
            <person name="Brannstrom I.O."/>
            <person name="Guillou S."/>
            <person name="Cros-Aarteil S."/>
            <person name="Calhoun S."/>
            <person name="Kuo A."/>
            <person name="Mondo S."/>
            <person name="Pangilinan J."/>
            <person name="Riley R."/>
            <person name="Labutti K."/>
            <person name="Andreopoulos B."/>
            <person name="Lipzen A."/>
            <person name="Chen C."/>
            <person name="Yanf M."/>
            <person name="Daum C."/>
            <person name="Ng V."/>
            <person name="Clum A."/>
            <person name="Steindorff A."/>
            <person name="Ohm R."/>
            <person name="Martin F."/>
            <person name="Silar P."/>
            <person name="Natvig D."/>
            <person name="Lalanne C."/>
            <person name="Gautier V."/>
            <person name="Ament-Velasquez S.L."/>
            <person name="Kruys A."/>
            <person name="Hutchinson M.I."/>
            <person name="Powell A.J."/>
            <person name="Barry K."/>
            <person name="Miller A.N."/>
            <person name="Grigoriev I.V."/>
            <person name="Debuchy R."/>
            <person name="Gladieux P."/>
            <person name="Thoren M.H."/>
            <person name="Johannesson H."/>
        </authorList>
    </citation>
    <scope>NUCLEOTIDE SEQUENCE</scope>
    <source>
        <strain evidence="2">CBS 958.72</strain>
    </source>
</reference>
<keyword evidence="3" id="KW-1185">Reference proteome</keyword>
<evidence type="ECO:0000313" key="3">
    <source>
        <dbReference type="Proteomes" id="UP001287356"/>
    </source>
</evidence>
<dbReference type="Proteomes" id="UP001287356">
    <property type="component" value="Unassembled WGS sequence"/>
</dbReference>
<comment type="caution">
    <text evidence="2">The sequence shown here is derived from an EMBL/GenBank/DDBJ whole genome shotgun (WGS) entry which is preliminary data.</text>
</comment>
<feature type="region of interest" description="Disordered" evidence="1">
    <location>
        <begin position="1"/>
        <end position="65"/>
    </location>
</feature>
<organism evidence="2 3">
    <name type="scientific">Lasiosphaeria ovina</name>
    <dbReference type="NCBI Taxonomy" id="92902"/>
    <lineage>
        <taxon>Eukaryota</taxon>
        <taxon>Fungi</taxon>
        <taxon>Dikarya</taxon>
        <taxon>Ascomycota</taxon>
        <taxon>Pezizomycotina</taxon>
        <taxon>Sordariomycetes</taxon>
        <taxon>Sordariomycetidae</taxon>
        <taxon>Sordariales</taxon>
        <taxon>Lasiosphaeriaceae</taxon>
        <taxon>Lasiosphaeria</taxon>
    </lineage>
</organism>
<dbReference type="AlphaFoldDB" id="A0AAE0N077"/>
<proteinExistence type="predicted"/>
<dbReference type="EMBL" id="JAULSN010000009">
    <property type="protein sequence ID" value="KAK3365353.1"/>
    <property type="molecule type" value="Genomic_DNA"/>
</dbReference>
<evidence type="ECO:0008006" key="4">
    <source>
        <dbReference type="Google" id="ProtNLM"/>
    </source>
</evidence>
<evidence type="ECO:0000256" key="1">
    <source>
        <dbReference type="SAM" id="MobiDB-lite"/>
    </source>
</evidence>
<name>A0AAE0N077_9PEZI</name>
<feature type="compositionally biased region" description="Polar residues" evidence="1">
    <location>
        <begin position="28"/>
        <end position="47"/>
    </location>
</feature>